<keyword evidence="1" id="KW-0732">Signal</keyword>
<evidence type="ECO:0000259" key="2">
    <source>
        <dbReference type="PROSITE" id="PS51272"/>
    </source>
</evidence>
<dbReference type="EMBL" id="BJON01000005">
    <property type="protein sequence ID" value="GED67543.1"/>
    <property type="molecule type" value="Genomic_DNA"/>
</dbReference>
<dbReference type="Pfam" id="PF00395">
    <property type="entry name" value="SLH"/>
    <property type="match status" value="3"/>
</dbReference>
<evidence type="ECO:0000256" key="1">
    <source>
        <dbReference type="SAM" id="SignalP"/>
    </source>
</evidence>
<feature type="chain" id="PRO_5045159529" description="SLH domain-containing protein" evidence="1">
    <location>
        <begin position="40"/>
        <end position="1508"/>
    </location>
</feature>
<reference evidence="3 4" key="1">
    <citation type="submission" date="2019-06" db="EMBL/GenBank/DDBJ databases">
        <title>Whole genome shotgun sequence of Brevibacillus reuszeri NBRC 15719.</title>
        <authorList>
            <person name="Hosoyama A."/>
            <person name="Uohara A."/>
            <person name="Ohji S."/>
            <person name="Ichikawa N."/>
        </authorList>
    </citation>
    <scope>NUCLEOTIDE SEQUENCE [LARGE SCALE GENOMIC DNA]</scope>
    <source>
        <strain evidence="3 4">NBRC 15719</strain>
    </source>
</reference>
<proteinExistence type="predicted"/>
<feature type="domain" description="SLH" evidence="2">
    <location>
        <begin position="1295"/>
        <end position="1358"/>
    </location>
</feature>
<dbReference type="PROSITE" id="PS51272">
    <property type="entry name" value="SLH"/>
    <property type="match status" value="3"/>
</dbReference>
<evidence type="ECO:0000313" key="4">
    <source>
        <dbReference type="Proteomes" id="UP000319578"/>
    </source>
</evidence>
<protein>
    <recommendedName>
        <fullName evidence="2">SLH domain-containing protein</fullName>
    </recommendedName>
</protein>
<evidence type="ECO:0000313" key="3">
    <source>
        <dbReference type="EMBL" id="GED67543.1"/>
    </source>
</evidence>
<accession>A0ABQ0TI36</accession>
<sequence length="1508" mass="165193">MWRGEKMIRLNQQFRRWFAMCLAIMLLVTGFLPAAPASAALGSNWNAGIDTPTNYLATGTGNGNAFTTPLKTITRLVYGVKLVYKDNSKNGQGVDVLIDGVALPNTQLFVNNTITLPDFYLNSSGAVTKVTVRPKVTLDPTNDTSEIYFQYTPNPASSGTGPLQFTNSGQGEYASDPKPVTSRTVSGLQYTYSIPAAVDKTQAVEVQVNGTTIRTVYGAGGPANPLPDFDLAPGLNAVQIYAPNTGERDVIYYEYNSMNSPITITNFAGGTTAYNPVVYGDSTITLTGTYGSGVTGSSLRLKLITNNGQTVQDLSNTAPSISGSNFTFHNIGLKPGLNQIAFYEKVGNVTKEHYQFYVQYNNTPLVSDLKINDTPLNDPNVTTNPTYITVPSLNRLNLNMDGKALNADSVEVKNLRTGDVVKTQVNRTGSFGLSVPSLLGENSLEIRVFNQNKEVGTFTRNLIVATTSSGSSDQFYNVTLGGVALTPSQPAIVKGTAVSPAMTLNGKALLRFVDIPGQQLFQDFKVTIYEGSNKTEFTTGVTFSPIGNPQSGFTEYTVSLPVPAGTFQDGKTYKVALSYQYLEKASDNTVTSPSGYIAIANYEYQLKYLDSTKPSIERVINLASAQVLSPSSANIIVTSPLELNVVTQNIAATTGNISIVYNNQALTSGTDYVISGAGTNGFTLTLKKLSQGLGKLEIGYTGANPTTATYTLDVRITPYVQMTYVDATGQVRSFEDGYQVKSENDIRNLDGKVYNYVLKTSNIEATLNGAPITIKASNIDTNKGTFLIEKSELNYKKGNNVLKVTLTDDPKTVFTYNVSYNSSKTPAVEDIKLEITSNGKTEELTKKAADPSYNTGANFLSGLSFTVKDATHVYIEKNGKRINDFRFKNGDWDQDTTNQEYVNARLEAALNNDLRDLFDDHNIDSKSRSRFEGKMSTKKYGDLVEEIQDAVTDAKEQEQKLALFPLTLKKGGTTVYTIVAEDDNGTVIRYDINIDQKYSSWEVLAPVKAKETDQYIIVNSNSAVVKVFAENANKVLFGKTEAKVKNTTNPDFYYDDDAGKTIPETYYVFTSTVALKKGLNTVKFSVVVGNSTYNDEIKIYNANSTVNGAEYRDVLGKKVSFSVFDKQFDLKFPAGTVLLSPDDSRAGQEVKNPNGDIFVDVPLYFGIADRTTGQVNIADDNLEDRLVLESNFNYASPLYYVDAGDIEAPGGRDPYYDEGDAEDFKSRWQDNLVPSRRGTLTIKYDPSIVNAANNILTIYYHNGDEWKNLGGVVNTGAKTVQVPFAGFGFYMVMKTRESYDDVVSHDFARDAMETLYAKGIMPAYSGSSFGANRDMRRGEFATMLVKAMALPINAGPYRDSNERDPLEPTFTDVRPNRDAWDYEYKYIETAARAGIIRGKQPGYFRPDDSLTREEAAIMIARAMNLKLGTLEASKLALGKMFTDAKDVGYYAAPSVLVVSKAKLMNGEPNEADAKKPTYSFKPTNNLTRAEMAIITIRVMVQLKKLPKQ</sequence>
<organism evidence="3 4">
    <name type="scientific">Brevibacillus reuszeri</name>
    <dbReference type="NCBI Taxonomy" id="54915"/>
    <lineage>
        <taxon>Bacteria</taxon>
        <taxon>Bacillati</taxon>
        <taxon>Bacillota</taxon>
        <taxon>Bacilli</taxon>
        <taxon>Bacillales</taxon>
        <taxon>Paenibacillaceae</taxon>
        <taxon>Brevibacillus</taxon>
    </lineage>
</organism>
<keyword evidence="4" id="KW-1185">Reference proteome</keyword>
<dbReference type="InterPro" id="IPR001119">
    <property type="entry name" value="SLH_dom"/>
</dbReference>
<gene>
    <name evidence="3" type="ORF">BRE01_12450</name>
</gene>
<feature type="signal peptide" evidence="1">
    <location>
        <begin position="1"/>
        <end position="39"/>
    </location>
</feature>
<dbReference type="Proteomes" id="UP000319578">
    <property type="component" value="Unassembled WGS sequence"/>
</dbReference>
<comment type="caution">
    <text evidence="3">The sequence shown here is derived from an EMBL/GenBank/DDBJ whole genome shotgun (WGS) entry which is preliminary data.</text>
</comment>
<feature type="domain" description="SLH" evidence="2">
    <location>
        <begin position="1370"/>
        <end position="1433"/>
    </location>
</feature>
<feature type="domain" description="SLH" evidence="2">
    <location>
        <begin position="1438"/>
        <end position="1508"/>
    </location>
</feature>
<name>A0ABQ0TI36_9BACL</name>